<proteinExistence type="predicted"/>
<dbReference type="InterPro" id="IPR032710">
    <property type="entry name" value="NTF2-like_dom_sf"/>
</dbReference>
<accession>A0ABW0N5K4</accession>
<evidence type="ECO:0008006" key="3">
    <source>
        <dbReference type="Google" id="ProtNLM"/>
    </source>
</evidence>
<organism evidence="1 2">
    <name type="scientific">Nocardioides caricicola</name>
    <dbReference type="NCBI Taxonomy" id="634770"/>
    <lineage>
        <taxon>Bacteria</taxon>
        <taxon>Bacillati</taxon>
        <taxon>Actinomycetota</taxon>
        <taxon>Actinomycetes</taxon>
        <taxon>Propionibacteriales</taxon>
        <taxon>Nocardioidaceae</taxon>
        <taxon>Nocardioides</taxon>
    </lineage>
</organism>
<sequence length="121" mass="13131">MLPELALALAPVDVLRAWDEHRSEAWATGDVAGLRSLYTAGAAAGRADAAMLRAWEERGLRVTGMEMQLLSVQVRRRTADRLVLDVVDRLVGGAHLPADLPTRHVVTLRVVAGEWRVAGVS</sequence>
<dbReference type="Proteomes" id="UP001595956">
    <property type="component" value="Unassembled WGS sequence"/>
</dbReference>
<evidence type="ECO:0000313" key="1">
    <source>
        <dbReference type="EMBL" id="MFC5495765.1"/>
    </source>
</evidence>
<dbReference type="SUPFAM" id="SSF54427">
    <property type="entry name" value="NTF2-like"/>
    <property type="match status" value="1"/>
</dbReference>
<name>A0ABW0N5K4_9ACTN</name>
<dbReference type="RefSeq" id="WP_345182315.1">
    <property type="nucleotide sequence ID" value="NZ_BAABFQ010000010.1"/>
</dbReference>
<comment type="caution">
    <text evidence="1">The sequence shown here is derived from an EMBL/GenBank/DDBJ whole genome shotgun (WGS) entry which is preliminary data.</text>
</comment>
<keyword evidence="2" id="KW-1185">Reference proteome</keyword>
<dbReference type="EMBL" id="JBHSMD010000011">
    <property type="protein sequence ID" value="MFC5495765.1"/>
    <property type="molecule type" value="Genomic_DNA"/>
</dbReference>
<gene>
    <name evidence="1" type="ORF">ACFPKY_21850</name>
</gene>
<evidence type="ECO:0000313" key="2">
    <source>
        <dbReference type="Proteomes" id="UP001595956"/>
    </source>
</evidence>
<protein>
    <recommendedName>
        <fullName evidence="3">SnoaL-like domain-containing protein</fullName>
    </recommendedName>
</protein>
<reference evidence="2" key="1">
    <citation type="journal article" date="2019" name="Int. J. Syst. Evol. Microbiol.">
        <title>The Global Catalogue of Microorganisms (GCM) 10K type strain sequencing project: providing services to taxonomists for standard genome sequencing and annotation.</title>
        <authorList>
            <consortium name="The Broad Institute Genomics Platform"/>
            <consortium name="The Broad Institute Genome Sequencing Center for Infectious Disease"/>
            <person name="Wu L."/>
            <person name="Ma J."/>
        </authorList>
    </citation>
    <scope>NUCLEOTIDE SEQUENCE [LARGE SCALE GENOMIC DNA]</scope>
    <source>
        <strain evidence="2">KACC 13778</strain>
    </source>
</reference>